<feature type="domain" description="SAF" evidence="3">
    <location>
        <begin position="75"/>
        <end position="138"/>
    </location>
</feature>
<accession>A0ABR4XA98</accession>
<evidence type="ECO:0000259" key="3">
    <source>
        <dbReference type="SMART" id="SM00858"/>
    </source>
</evidence>
<keyword evidence="2" id="KW-1133">Transmembrane helix</keyword>
<protein>
    <recommendedName>
        <fullName evidence="3">SAF domain-containing protein</fullName>
    </recommendedName>
</protein>
<keyword evidence="5" id="KW-1185">Reference proteome</keyword>
<gene>
    <name evidence="4" type="ORF">N798_16945</name>
</gene>
<reference evidence="4 5" key="1">
    <citation type="submission" date="2013-08" db="EMBL/GenBank/DDBJ databases">
        <title>The genome sequence of Knoellia flava.</title>
        <authorList>
            <person name="Zhu W."/>
            <person name="Wang G."/>
        </authorList>
    </citation>
    <scope>NUCLEOTIDE SEQUENCE [LARGE SCALE GENOMIC DNA]</scope>
    <source>
        <strain evidence="4 5">TL1</strain>
    </source>
</reference>
<organism evidence="4 5">
    <name type="scientific">Knoellia flava TL1</name>
    <dbReference type="NCBI Taxonomy" id="1385518"/>
    <lineage>
        <taxon>Bacteria</taxon>
        <taxon>Bacillati</taxon>
        <taxon>Actinomycetota</taxon>
        <taxon>Actinomycetes</taxon>
        <taxon>Micrococcales</taxon>
        <taxon>Intrasporangiaceae</taxon>
        <taxon>Knoellia</taxon>
    </lineage>
</organism>
<sequence>MGHNRRRGKSTAIPHPCPTAEFDDPESLMSETSTPTAQRLRRPSWRDSRLVVGVLLVLASTAIGAYVMSRADDRVPMYAAKSGLMAGQPLTADDVVRVDVQLGDAGSGYVSAAGDLPADQVALREVRAGELIPASAVGPRDKATSQPLALQVDATAASTLQPGSVVDVYVNRPTAPTKGSVGTETFEGPELTLEGVTVVALSKDDGMMGSSGDTRPVQVMVPKETVQSLVGDVDLGAKITLVAVPGAIAAPTS</sequence>
<evidence type="ECO:0000256" key="2">
    <source>
        <dbReference type="SAM" id="Phobius"/>
    </source>
</evidence>
<comment type="caution">
    <text evidence="4">The sequence shown here is derived from an EMBL/GenBank/DDBJ whole genome shotgun (WGS) entry which is preliminary data.</text>
</comment>
<dbReference type="EMBL" id="AVPI01000087">
    <property type="protein sequence ID" value="KGN28740.1"/>
    <property type="molecule type" value="Genomic_DNA"/>
</dbReference>
<keyword evidence="2" id="KW-0472">Membrane</keyword>
<proteinExistence type="predicted"/>
<evidence type="ECO:0000313" key="5">
    <source>
        <dbReference type="Proteomes" id="UP000029990"/>
    </source>
</evidence>
<feature type="transmembrane region" description="Helical" evidence="2">
    <location>
        <begin position="50"/>
        <end position="68"/>
    </location>
</feature>
<dbReference type="CDD" id="cd11614">
    <property type="entry name" value="SAF_CpaB_FlgA_like"/>
    <property type="match status" value="1"/>
</dbReference>
<dbReference type="Proteomes" id="UP000029990">
    <property type="component" value="Unassembled WGS sequence"/>
</dbReference>
<feature type="region of interest" description="Disordered" evidence="1">
    <location>
        <begin position="1"/>
        <end position="40"/>
    </location>
</feature>
<keyword evidence="2" id="KW-0812">Transmembrane</keyword>
<dbReference type="InterPro" id="IPR013974">
    <property type="entry name" value="SAF"/>
</dbReference>
<name>A0ABR4XA98_9MICO</name>
<evidence type="ECO:0000256" key="1">
    <source>
        <dbReference type="SAM" id="MobiDB-lite"/>
    </source>
</evidence>
<dbReference type="SMART" id="SM00858">
    <property type="entry name" value="SAF"/>
    <property type="match status" value="1"/>
</dbReference>
<evidence type="ECO:0000313" key="4">
    <source>
        <dbReference type="EMBL" id="KGN28740.1"/>
    </source>
</evidence>